<evidence type="ECO:0000313" key="1">
    <source>
        <dbReference type="EMBL" id="KAH8011289.1"/>
    </source>
</evidence>
<proteinExistence type="predicted"/>
<sequence length="610" mass="68518">MKVVVNALIGAIPSIGNVLLVCVVLWLPFNILGVTLYGGKSVHDKAGPDCDSKNYTWVNNTVNFNNVGNGYLALLQVATFKGWTDIMYAAVDASKDGKPPCCERNKYAYLFFVAFIIFGSFFMLNLFIGVVIDNFNQQRKKINYVEFVNMSRLVVKMPARQRSEGVMAVEHEGQGEETEKLLSKINVVFVTIFTGECLMKMFALRHYYFRDSWNIFDFVIVILSITSSAATSRALAELFPPTLLRVIRLIRISRLLRLVRGARGLQTLLFALLMSLPALANIGLLLFLVMFIYAIFGMTNFACANWKYGIDDTFNFQTFGSSMLCLFQITTSAGWDSLLAPMLENDENNTCAPNLHIRNTTCVNSVVAITYFISYIIISFLIVVNMYVAVIIENFNVATEESTEPLSDYDFEVFYETWAKFDPNATQFITYSALSDFADSLEEPLRIPKPNNQQLLAMDLPMVNGNKIHCLDILLGFTKRVLGQSGEMGPLESQIEAKYIKANPKKISYEPIITTPRRKEEECAVIIQRAFRIYRLHVLQKANNESCVSIPLEDIAGEDVYVFRPDTSEGSLLDACQSPSSVSIPPSYSHVTCTVEGIPQMKDTDSSDHK</sequence>
<evidence type="ECO:0000313" key="2">
    <source>
        <dbReference type="Proteomes" id="UP000827872"/>
    </source>
</evidence>
<dbReference type="Proteomes" id="UP000827872">
    <property type="component" value="Linkage Group LG11"/>
</dbReference>
<organism evidence="1 2">
    <name type="scientific">Sphaerodactylus townsendi</name>
    <dbReference type="NCBI Taxonomy" id="933632"/>
    <lineage>
        <taxon>Eukaryota</taxon>
        <taxon>Metazoa</taxon>
        <taxon>Chordata</taxon>
        <taxon>Craniata</taxon>
        <taxon>Vertebrata</taxon>
        <taxon>Euteleostomi</taxon>
        <taxon>Lepidosauria</taxon>
        <taxon>Squamata</taxon>
        <taxon>Bifurcata</taxon>
        <taxon>Gekkota</taxon>
        <taxon>Sphaerodactylidae</taxon>
        <taxon>Sphaerodactylus</taxon>
    </lineage>
</organism>
<name>A0ACB8FW55_9SAUR</name>
<reference evidence="1" key="1">
    <citation type="submission" date="2021-08" db="EMBL/GenBank/DDBJ databases">
        <title>The first chromosome-level gecko genome reveals the dynamic sex chromosomes of Neotropical dwarf geckos (Sphaerodactylidae: Sphaerodactylus).</title>
        <authorList>
            <person name="Pinto B.J."/>
            <person name="Keating S.E."/>
            <person name="Gamble T."/>
        </authorList>
    </citation>
    <scope>NUCLEOTIDE SEQUENCE</scope>
    <source>
        <strain evidence="1">TG3544</strain>
    </source>
</reference>
<accession>A0ACB8FW55</accession>
<keyword evidence="2" id="KW-1185">Reference proteome</keyword>
<comment type="caution">
    <text evidence="1">The sequence shown here is derived from an EMBL/GenBank/DDBJ whole genome shotgun (WGS) entry which is preliminary data.</text>
</comment>
<dbReference type="EMBL" id="CM037624">
    <property type="protein sequence ID" value="KAH8011289.1"/>
    <property type="molecule type" value="Genomic_DNA"/>
</dbReference>
<protein>
    <submittedName>
        <fullName evidence="1">Uncharacterized protein</fullName>
    </submittedName>
</protein>
<gene>
    <name evidence="1" type="ORF">K3G42_021359</name>
</gene>